<feature type="chain" id="PRO_5040117749" evidence="2">
    <location>
        <begin position="20"/>
        <end position="355"/>
    </location>
</feature>
<evidence type="ECO:0000256" key="1">
    <source>
        <dbReference type="SAM" id="MobiDB-lite"/>
    </source>
</evidence>
<evidence type="ECO:0000313" key="3">
    <source>
        <dbReference type="EMBL" id="CAG8971091.1"/>
    </source>
</evidence>
<accession>A0A9N9LGC7</accession>
<organism evidence="3 4">
    <name type="scientific">Hymenoscyphus albidus</name>
    <dbReference type="NCBI Taxonomy" id="595503"/>
    <lineage>
        <taxon>Eukaryota</taxon>
        <taxon>Fungi</taxon>
        <taxon>Dikarya</taxon>
        <taxon>Ascomycota</taxon>
        <taxon>Pezizomycotina</taxon>
        <taxon>Leotiomycetes</taxon>
        <taxon>Helotiales</taxon>
        <taxon>Helotiaceae</taxon>
        <taxon>Hymenoscyphus</taxon>
    </lineage>
</organism>
<dbReference type="Gene3D" id="1.10.530.10">
    <property type="match status" value="1"/>
</dbReference>
<proteinExistence type="predicted"/>
<feature type="region of interest" description="Disordered" evidence="1">
    <location>
        <begin position="284"/>
        <end position="303"/>
    </location>
</feature>
<comment type="caution">
    <text evidence="3">The sequence shown here is derived from an EMBL/GenBank/DDBJ whole genome shotgun (WGS) entry which is preliminary data.</text>
</comment>
<dbReference type="Proteomes" id="UP000701801">
    <property type="component" value="Unassembled WGS sequence"/>
</dbReference>
<keyword evidence="2" id="KW-0732">Signal</keyword>
<evidence type="ECO:0000256" key="2">
    <source>
        <dbReference type="SAM" id="SignalP"/>
    </source>
</evidence>
<dbReference type="AlphaFoldDB" id="A0A9N9LGC7"/>
<evidence type="ECO:0000313" key="4">
    <source>
        <dbReference type="Proteomes" id="UP000701801"/>
    </source>
</evidence>
<dbReference type="OrthoDB" id="1193027at2759"/>
<name>A0A9N9LGC7_9HELO</name>
<sequence length="355" mass="37868">MSSSAAFIVILALAGNALAAPAANDPRFNLVEREAYDDGRYHWKPSPITSGVDASYSEYVPRPTKGHGHPISGVSASDYPFSQAPVPTKISTIRPGRPITTSKPSFPTFKPETTSVIVKTTKIKTTKTAKESEPTDAVPSKTPATTTPVAKKEFKGDGTPAQGWPGSDKWLSFDGLWNANEKNIKSSCQNGIPQNSEKENKNLKAAIQSVGKDAGVDSRFILAVVLQESHGCVRVEHTLSPGDSIHNPGLMQSHQGEFDCEKFGSKECTNERIVGMIQEGAVHTKKPDGSGLKTGLETAKKDGSKSDAQSAYWSARLYNSGDFSYVKGGDLSSTVKAATASYSSDIANRLVGAVF</sequence>
<dbReference type="EMBL" id="CAJVRM010000008">
    <property type="protein sequence ID" value="CAG8971091.1"/>
    <property type="molecule type" value="Genomic_DNA"/>
</dbReference>
<feature type="region of interest" description="Disordered" evidence="1">
    <location>
        <begin position="88"/>
        <end position="110"/>
    </location>
</feature>
<feature type="region of interest" description="Disordered" evidence="1">
    <location>
        <begin position="127"/>
        <end position="167"/>
    </location>
</feature>
<protein>
    <submittedName>
        <fullName evidence="3">Uncharacterized protein</fullName>
    </submittedName>
</protein>
<keyword evidence="4" id="KW-1185">Reference proteome</keyword>
<feature type="signal peptide" evidence="2">
    <location>
        <begin position="1"/>
        <end position="19"/>
    </location>
</feature>
<feature type="compositionally biased region" description="Low complexity" evidence="1">
    <location>
        <begin position="137"/>
        <end position="149"/>
    </location>
</feature>
<reference evidence="3" key="1">
    <citation type="submission" date="2021-07" db="EMBL/GenBank/DDBJ databases">
        <authorList>
            <person name="Durling M."/>
        </authorList>
    </citation>
    <scope>NUCLEOTIDE SEQUENCE</scope>
</reference>
<gene>
    <name evidence="3" type="ORF">HYALB_00010668</name>
</gene>